<gene>
    <name evidence="2" type="ORF">Nans01_08370</name>
</gene>
<dbReference type="InterPro" id="IPR000873">
    <property type="entry name" value="AMP-dep_synth/lig_dom"/>
</dbReference>
<feature type="domain" description="AMP-dependent synthetase/ligase" evidence="1">
    <location>
        <begin position="37"/>
        <end position="150"/>
    </location>
</feature>
<dbReference type="SUPFAM" id="SSF56801">
    <property type="entry name" value="Acetyl-CoA synthetase-like"/>
    <property type="match status" value="1"/>
</dbReference>
<keyword evidence="3" id="KW-1185">Reference proteome</keyword>
<dbReference type="InterPro" id="IPR042099">
    <property type="entry name" value="ANL_N_sf"/>
</dbReference>
<proteinExistence type="predicted"/>
<dbReference type="Gene3D" id="3.40.50.12780">
    <property type="entry name" value="N-terminal domain of ligase-like"/>
    <property type="match status" value="1"/>
</dbReference>
<accession>A0A9W6UG36</accession>
<evidence type="ECO:0000313" key="2">
    <source>
        <dbReference type="EMBL" id="GLU46486.1"/>
    </source>
</evidence>
<evidence type="ECO:0000259" key="1">
    <source>
        <dbReference type="Pfam" id="PF00501"/>
    </source>
</evidence>
<sequence length="272" mass="29076">MDPAEFLCGGSTPIGSLTGGLLERLRHDGFRNRVSDHEGTSTSATDFAETVQQAATGLSRRGLRPDDVLAVLAPVSTDRLTGIYTAMAVGGIALPLELTSDIDTLAEVLVETDARMIMVSPELASLALVLSERSRVRQVVAFGSAEETTPFDELLRPTRSRSAYDPTHGLFNSGLLGYAALPGGRLRTVTHSYRDLMGHFRRLCTELNPTPTDVVAIENGMTEFDRCVLAAVALWRGASVVALAPGENAATGAELAHAEATIRGYPFPCRIH</sequence>
<dbReference type="EMBL" id="BSQG01000001">
    <property type="protein sequence ID" value="GLU46486.1"/>
    <property type="molecule type" value="Genomic_DNA"/>
</dbReference>
<evidence type="ECO:0000313" key="3">
    <source>
        <dbReference type="Proteomes" id="UP001165092"/>
    </source>
</evidence>
<protein>
    <recommendedName>
        <fullName evidence="1">AMP-dependent synthetase/ligase domain-containing protein</fullName>
    </recommendedName>
</protein>
<dbReference type="Proteomes" id="UP001165092">
    <property type="component" value="Unassembled WGS sequence"/>
</dbReference>
<organism evidence="2 3">
    <name type="scientific">Nocardiopsis ansamitocini</name>
    <dbReference type="NCBI Taxonomy" id="1670832"/>
    <lineage>
        <taxon>Bacteria</taxon>
        <taxon>Bacillati</taxon>
        <taxon>Actinomycetota</taxon>
        <taxon>Actinomycetes</taxon>
        <taxon>Streptosporangiales</taxon>
        <taxon>Nocardiopsidaceae</taxon>
        <taxon>Nocardiopsis</taxon>
    </lineage>
</organism>
<dbReference type="AlphaFoldDB" id="A0A9W6UG36"/>
<dbReference type="RefSeq" id="WP_285757895.1">
    <property type="nucleotide sequence ID" value="NZ_BSQG01000001.1"/>
</dbReference>
<reference evidence="2" key="1">
    <citation type="submission" date="2023-02" db="EMBL/GenBank/DDBJ databases">
        <title>Nocardiopsis ansamitocini NBRC 112285.</title>
        <authorList>
            <person name="Ichikawa N."/>
            <person name="Sato H."/>
            <person name="Tonouchi N."/>
        </authorList>
    </citation>
    <scope>NUCLEOTIDE SEQUENCE</scope>
    <source>
        <strain evidence="2">NBRC 112285</strain>
    </source>
</reference>
<dbReference type="Pfam" id="PF00501">
    <property type="entry name" value="AMP-binding"/>
    <property type="match status" value="1"/>
</dbReference>
<name>A0A9W6UG36_9ACTN</name>
<comment type="caution">
    <text evidence="2">The sequence shown here is derived from an EMBL/GenBank/DDBJ whole genome shotgun (WGS) entry which is preliminary data.</text>
</comment>